<keyword evidence="8" id="KW-1185">Reference proteome</keyword>
<keyword evidence="3" id="KW-0560">Oxidoreductase</keyword>
<dbReference type="InterPro" id="IPR036010">
    <property type="entry name" value="2Fe-2S_ferredoxin-like_sf"/>
</dbReference>
<dbReference type="PANTHER" id="PTHR44379">
    <property type="entry name" value="OXIDOREDUCTASE WITH IRON-SULFUR SUBUNIT"/>
    <property type="match status" value="1"/>
</dbReference>
<dbReference type="PROSITE" id="PS00197">
    <property type="entry name" value="2FE2S_FER_1"/>
    <property type="match status" value="1"/>
</dbReference>
<sequence length="163" mass="17011">MTTSRSIRLTVDGITTDTGVDDDETLVDVLRDRLGSTAVRAGCRNGDCGTCTAVVDGTHLKTCLVPAARADGTTVGTLAGDGSGRWVAPLRRAFMQEYAFQCGFCLPGMILSAAALLDRDPHPDDAAIRDALSGNLCRCTGYVNAVRAVRAVRSVGAPVSGHD</sequence>
<keyword evidence="4" id="KW-0408">Iron</keyword>
<dbReference type="PROSITE" id="PS51085">
    <property type="entry name" value="2FE2S_FER_2"/>
    <property type="match status" value="1"/>
</dbReference>
<protein>
    <submittedName>
        <fullName evidence="7">(2Fe-2S)-binding protein</fullName>
    </submittedName>
</protein>
<dbReference type="Pfam" id="PF01799">
    <property type="entry name" value="Fer2_2"/>
    <property type="match status" value="1"/>
</dbReference>
<dbReference type="InterPro" id="IPR006058">
    <property type="entry name" value="2Fe2S_fd_BS"/>
</dbReference>
<comment type="caution">
    <text evidence="7">The sequence shown here is derived from an EMBL/GenBank/DDBJ whole genome shotgun (WGS) entry which is preliminary data.</text>
</comment>
<feature type="domain" description="2Fe-2S ferredoxin-type" evidence="6">
    <location>
        <begin position="5"/>
        <end position="81"/>
    </location>
</feature>
<evidence type="ECO:0000313" key="8">
    <source>
        <dbReference type="Proteomes" id="UP001494902"/>
    </source>
</evidence>
<accession>A0ABV1KJM0</accession>
<dbReference type="InterPro" id="IPR001041">
    <property type="entry name" value="2Fe-2S_ferredoxin-type"/>
</dbReference>
<dbReference type="SUPFAM" id="SSF47741">
    <property type="entry name" value="CO dehydrogenase ISP C-domain like"/>
    <property type="match status" value="1"/>
</dbReference>
<dbReference type="SUPFAM" id="SSF54292">
    <property type="entry name" value="2Fe-2S ferredoxin-like"/>
    <property type="match status" value="1"/>
</dbReference>
<dbReference type="EMBL" id="JBEDNQ010000014">
    <property type="protein sequence ID" value="MEQ3554391.1"/>
    <property type="molecule type" value="Genomic_DNA"/>
</dbReference>
<reference evidence="7 8" key="1">
    <citation type="submission" date="2024-03" db="EMBL/GenBank/DDBJ databases">
        <title>Draft genome sequence of Pseudonocardia nematodicida JCM 31783.</title>
        <authorList>
            <person name="Butdee W."/>
            <person name="Duangmal K."/>
        </authorList>
    </citation>
    <scope>NUCLEOTIDE SEQUENCE [LARGE SCALE GENOMIC DNA]</scope>
    <source>
        <strain evidence="7 8">JCM 31783</strain>
    </source>
</reference>
<evidence type="ECO:0000259" key="6">
    <source>
        <dbReference type="PROSITE" id="PS51085"/>
    </source>
</evidence>
<dbReference type="Gene3D" id="3.10.20.30">
    <property type="match status" value="1"/>
</dbReference>
<dbReference type="PANTHER" id="PTHR44379:SF8">
    <property type="entry name" value="XANTHINE DEHYDROGENASE IRON-SULFUR-BINDING SUBUNIT XDHC-RELATED"/>
    <property type="match status" value="1"/>
</dbReference>
<dbReference type="Gene3D" id="1.10.150.120">
    <property type="entry name" value="[2Fe-2S]-binding domain"/>
    <property type="match status" value="1"/>
</dbReference>
<dbReference type="CDD" id="cd00207">
    <property type="entry name" value="fer2"/>
    <property type="match status" value="1"/>
</dbReference>
<keyword evidence="2" id="KW-0479">Metal-binding</keyword>
<organism evidence="7 8">
    <name type="scientific">Pseudonocardia nematodicida</name>
    <dbReference type="NCBI Taxonomy" id="1206997"/>
    <lineage>
        <taxon>Bacteria</taxon>
        <taxon>Bacillati</taxon>
        <taxon>Actinomycetota</taxon>
        <taxon>Actinomycetes</taxon>
        <taxon>Pseudonocardiales</taxon>
        <taxon>Pseudonocardiaceae</taxon>
        <taxon>Pseudonocardia</taxon>
    </lineage>
</organism>
<name>A0ABV1KJM0_9PSEU</name>
<dbReference type="InterPro" id="IPR012675">
    <property type="entry name" value="Beta-grasp_dom_sf"/>
</dbReference>
<keyword evidence="1" id="KW-0001">2Fe-2S</keyword>
<gene>
    <name evidence="7" type="ORF">WIS52_28325</name>
</gene>
<dbReference type="RefSeq" id="WP_349301459.1">
    <property type="nucleotide sequence ID" value="NZ_JBEDNQ010000014.1"/>
</dbReference>
<evidence type="ECO:0000256" key="1">
    <source>
        <dbReference type="ARBA" id="ARBA00022714"/>
    </source>
</evidence>
<dbReference type="Pfam" id="PF00111">
    <property type="entry name" value="Fer2"/>
    <property type="match status" value="1"/>
</dbReference>
<keyword evidence="5" id="KW-0411">Iron-sulfur</keyword>
<evidence type="ECO:0000256" key="4">
    <source>
        <dbReference type="ARBA" id="ARBA00023004"/>
    </source>
</evidence>
<proteinExistence type="predicted"/>
<evidence type="ECO:0000256" key="3">
    <source>
        <dbReference type="ARBA" id="ARBA00023002"/>
    </source>
</evidence>
<evidence type="ECO:0000256" key="5">
    <source>
        <dbReference type="ARBA" id="ARBA00023014"/>
    </source>
</evidence>
<dbReference type="Proteomes" id="UP001494902">
    <property type="component" value="Unassembled WGS sequence"/>
</dbReference>
<dbReference type="InterPro" id="IPR051452">
    <property type="entry name" value="Diverse_Oxidoreductases"/>
</dbReference>
<dbReference type="InterPro" id="IPR036884">
    <property type="entry name" value="2Fe-2S-bd_dom_sf"/>
</dbReference>
<dbReference type="InterPro" id="IPR002888">
    <property type="entry name" value="2Fe-2S-bd"/>
</dbReference>
<evidence type="ECO:0000256" key="2">
    <source>
        <dbReference type="ARBA" id="ARBA00022723"/>
    </source>
</evidence>
<evidence type="ECO:0000313" key="7">
    <source>
        <dbReference type="EMBL" id="MEQ3554391.1"/>
    </source>
</evidence>